<accession>A0AAN7ZUJ8</accession>
<dbReference type="PANTHER" id="PTHR45763:SF46">
    <property type="entry name" value="AB HYDROLASE-1 DOMAIN-CONTAINING PROTEIN"/>
    <property type="match status" value="1"/>
</dbReference>
<dbReference type="EMBL" id="JAVRQU010000006">
    <property type="protein sequence ID" value="KAK5701863.1"/>
    <property type="molecule type" value="Genomic_DNA"/>
</dbReference>
<proteinExistence type="predicted"/>
<protein>
    <recommendedName>
        <fullName evidence="3">AB hydrolase-1 domain-containing protein</fullName>
    </recommendedName>
</protein>
<dbReference type="Proteomes" id="UP001310594">
    <property type="component" value="Unassembled WGS sequence"/>
</dbReference>
<sequence length="274" mass="29865">MAQQFQLPDGRNLDYQISGAKDGFPFVFIHGTPGAYPTLSGLKAVCEKKNVKLITFSRAGYGGSTRHRGRRVIDGVADTKALLEHLGVQECIVGGWSGGGAAPFDGEGLDFLAGQGEDNVEEFRAAMKGEEEIQKFCEAARPGLQQADAAGIVEEMSSILPEVDKRALTENKTMGDDIAASFREAFKVSADGWIDDDLEFVQPWGFDFSEIKTPVYLYQGSEDKMVPFAHGQWLASHLPRQGLTEHLLDGEGHISIFIGREEAMVDELLGVARP</sequence>
<dbReference type="InterPro" id="IPR029058">
    <property type="entry name" value="AB_hydrolase_fold"/>
</dbReference>
<comment type="caution">
    <text evidence="1">The sequence shown here is derived from an EMBL/GenBank/DDBJ whole genome shotgun (WGS) entry which is preliminary data.</text>
</comment>
<name>A0AAN7ZUJ8_9PEZI</name>
<evidence type="ECO:0000313" key="2">
    <source>
        <dbReference type="Proteomes" id="UP001310594"/>
    </source>
</evidence>
<dbReference type="SUPFAM" id="SSF53474">
    <property type="entry name" value="alpha/beta-Hydrolases"/>
    <property type="match status" value="1"/>
</dbReference>
<dbReference type="Gene3D" id="3.40.50.1820">
    <property type="entry name" value="alpha/beta hydrolase"/>
    <property type="match status" value="2"/>
</dbReference>
<dbReference type="PANTHER" id="PTHR45763">
    <property type="entry name" value="HYDROLASE, ALPHA/BETA FOLD FAMILY PROTEIN, EXPRESSED-RELATED"/>
    <property type="match status" value="1"/>
</dbReference>
<evidence type="ECO:0000313" key="1">
    <source>
        <dbReference type="EMBL" id="KAK5701863.1"/>
    </source>
</evidence>
<dbReference type="AlphaFoldDB" id="A0AAN7ZUJ8"/>
<gene>
    <name evidence="1" type="ORF">LTR97_004681</name>
</gene>
<evidence type="ECO:0008006" key="3">
    <source>
        <dbReference type="Google" id="ProtNLM"/>
    </source>
</evidence>
<reference evidence="1" key="1">
    <citation type="submission" date="2023-08" db="EMBL/GenBank/DDBJ databases">
        <title>Black Yeasts Isolated from many extreme environments.</title>
        <authorList>
            <person name="Coleine C."/>
            <person name="Stajich J.E."/>
            <person name="Selbmann L."/>
        </authorList>
    </citation>
    <scope>NUCLEOTIDE SEQUENCE</scope>
    <source>
        <strain evidence="1">CCFEE 5810</strain>
    </source>
</reference>
<organism evidence="1 2">
    <name type="scientific">Elasticomyces elasticus</name>
    <dbReference type="NCBI Taxonomy" id="574655"/>
    <lineage>
        <taxon>Eukaryota</taxon>
        <taxon>Fungi</taxon>
        <taxon>Dikarya</taxon>
        <taxon>Ascomycota</taxon>
        <taxon>Pezizomycotina</taxon>
        <taxon>Dothideomycetes</taxon>
        <taxon>Dothideomycetidae</taxon>
        <taxon>Mycosphaerellales</taxon>
        <taxon>Teratosphaeriaceae</taxon>
        <taxon>Elasticomyces</taxon>
    </lineage>
</organism>